<protein>
    <recommendedName>
        <fullName evidence="9">Zn(2)-C6 fungal-type domain-containing protein</fullName>
    </recommendedName>
</protein>
<dbReference type="InterPro" id="IPR001138">
    <property type="entry name" value="Zn2Cys6_DnaBD"/>
</dbReference>
<dbReference type="Pfam" id="PF00172">
    <property type="entry name" value="Zn_clus"/>
    <property type="match status" value="1"/>
</dbReference>
<comment type="subcellular location">
    <subcellularLocation>
        <location evidence="1">Nucleus</location>
    </subcellularLocation>
</comment>
<evidence type="ECO:0000256" key="6">
    <source>
        <dbReference type="ARBA" id="ARBA00023163"/>
    </source>
</evidence>
<accession>A0A5N7DNK0</accession>
<keyword evidence="4" id="KW-0805">Transcription regulation</keyword>
<evidence type="ECO:0000256" key="7">
    <source>
        <dbReference type="ARBA" id="ARBA00023242"/>
    </source>
</evidence>
<dbReference type="InterPro" id="IPR036864">
    <property type="entry name" value="Zn2-C6_fun-type_DNA-bd_sf"/>
</dbReference>
<dbReference type="PROSITE" id="PS00463">
    <property type="entry name" value="ZN2_CY6_FUNGAL_1"/>
    <property type="match status" value="1"/>
</dbReference>
<evidence type="ECO:0000256" key="4">
    <source>
        <dbReference type="ARBA" id="ARBA00023015"/>
    </source>
</evidence>
<dbReference type="Gene3D" id="4.10.240.10">
    <property type="entry name" value="Zn(2)-C6 fungal-type DNA-binding domain"/>
    <property type="match status" value="1"/>
</dbReference>
<dbReference type="SMART" id="SM00066">
    <property type="entry name" value="GAL4"/>
    <property type="match status" value="1"/>
</dbReference>
<keyword evidence="3" id="KW-0862">Zinc</keyword>
<keyword evidence="5" id="KW-0238">DNA-binding</keyword>
<organism evidence="10 11">
    <name type="scientific">Aspergillus pseudonomiae</name>
    <dbReference type="NCBI Taxonomy" id="1506151"/>
    <lineage>
        <taxon>Eukaryota</taxon>
        <taxon>Fungi</taxon>
        <taxon>Dikarya</taxon>
        <taxon>Ascomycota</taxon>
        <taxon>Pezizomycotina</taxon>
        <taxon>Eurotiomycetes</taxon>
        <taxon>Eurotiomycetidae</taxon>
        <taxon>Eurotiales</taxon>
        <taxon>Aspergillaceae</taxon>
        <taxon>Aspergillus</taxon>
        <taxon>Aspergillus subgen. Circumdati</taxon>
    </lineage>
</organism>
<dbReference type="OrthoDB" id="4356994at2759"/>
<dbReference type="GeneID" id="43664623"/>
<evidence type="ECO:0000256" key="1">
    <source>
        <dbReference type="ARBA" id="ARBA00004123"/>
    </source>
</evidence>
<feature type="domain" description="Zn(2)-C6 fungal-type" evidence="9">
    <location>
        <begin position="52"/>
        <end position="83"/>
    </location>
</feature>
<name>A0A5N7DNK0_9EURO</name>
<feature type="compositionally biased region" description="Polar residues" evidence="8">
    <location>
        <begin position="31"/>
        <end position="43"/>
    </location>
</feature>
<dbReference type="InterPro" id="IPR051615">
    <property type="entry name" value="Transcr_Regulatory_Elem"/>
</dbReference>
<evidence type="ECO:0000256" key="5">
    <source>
        <dbReference type="ARBA" id="ARBA00023125"/>
    </source>
</evidence>
<proteinExistence type="predicted"/>
<dbReference type="CDD" id="cd00067">
    <property type="entry name" value="GAL4"/>
    <property type="match status" value="1"/>
</dbReference>
<dbReference type="GO" id="GO:0003677">
    <property type="term" value="F:DNA binding"/>
    <property type="evidence" value="ECO:0007669"/>
    <property type="project" value="UniProtKB-KW"/>
</dbReference>
<keyword evidence="7" id="KW-0539">Nucleus</keyword>
<gene>
    <name evidence="10" type="ORF">BDV37DRAFT_206485</name>
</gene>
<dbReference type="RefSeq" id="XP_031945313.1">
    <property type="nucleotide sequence ID" value="XM_032079932.1"/>
</dbReference>
<evidence type="ECO:0000313" key="10">
    <source>
        <dbReference type="EMBL" id="KAE8407994.1"/>
    </source>
</evidence>
<reference evidence="10 11" key="1">
    <citation type="submission" date="2019-04" db="EMBL/GenBank/DDBJ databases">
        <authorList>
            <consortium name="DOE Joint Genome Institute"/>
            <person name="Mondo S."/>
            <person name="Kjaerbolling I."/>
            <person name="Vesth T."/>
            <person name="Frisvad J.C."/>
            <person name="Nybo J.L."/>
            <person name="Theobald S."/>
            <person name="Kildgaard S."/>
            <person name="Isbrandt T."/>
            <person name="Kuo A."/>
            <person name="Sato A."/>
            <person name="Lyhne E.K."/>
            <person name="Kogle M.E."/>
            <person name="Wiebenga A."/>
            <person name="Kun R.S."/>
            <person name="Lubbers R.J."/>
            <person name="Makela M.R."/>
            <person name="Barry K."/>
            <person name="Chovatia M."/>
            <person name="Clum A."/>
            <person name="Daum C."/>
            <person name="Haridas S."/>
            <person name="He G."/>
            <person name="LaButti K."/>
            <person name="Lipzen A."/>
            <person name="Riley R."/>
            <person name="Salamov A."/>
            <person name="Simmons B.A."/>
            <person name="Magnuson J.K."/>
            <person name="Henrissat B."/>
            <person name="Mortensen U.H."/>
            <person name="Larsen T.O."/>
            <person name="Devries R.P."/>
            <person name="Grigoriev I.V."/>
            <person name="Machida M."/>
            <person name="Baker S.E."/>
            <person name="Andersen M.R."/>
            <person name="Cantor M.N."/>
            <person name="Hua S.X."/>
        </authorList>
    </citation>
    <scope>NUCLEOTIDE SEQUENCE [LARGE SCALE GENOMIC DNA]</scope>
    <source>
        <strain evidence="10 11">CBS 119388</strain>
    </source>
</reference>
<dbReference type="GO" id="GO:0005634">
    <property type="term" value="C:nucleus"/>
    <property type="evidence" value="ECO:0007669"/>
    <property type="project" value="UniProtKB-SubCell"/>
</dbReference>
<sequence>MTSMNEGSTEKWPELAMESSTFKVPRGKSSARPQTMNTDSGSTSKRRCVSTACIACRRRKSKCDGNLPSCAACSSVYHTTCKFHLINEGVTR</sequence>
<dbReference type="GO" id="GO:0009893">
    <property type="term" value="P:positive regulation of metabolic process"/>
    <property type="evidence" value="ECO:0007669"/>
    <property type="project" value="UniProtKB-ARBA"/>
</dbReference>
<evidence type="ECO:0000259" key="9">
    <source>
        <dbReference type="PROSITE" id="PS50048"/>
    </source>
</evidence>
<dbReference type="Proteomes" id="UP000325579">
    <property type="component" value="Unassembled WGS sequence"/>
</dbReference>
<keyword evidence="6" id="KW-0804">Transcription</keyword>
<dbReference type="SUPFAM" id="SSF57701">
    <property type="entry name" value="Zn2/Cys6 DNA-binding domain"/>
    <property type="match status" value="1"/>
</dbReference>
<dbReference type="GO" id="GO:0000981">
    <property type="term" value="F:DNA-binding transcription factor activity, RNA polymerase II-specific"/>
    <property type="evidence" value="ECO:0007669"/>
    <property type="project" value="InterPro"/>
</dbReference>
<evidence type="ECO:0000256" key="2">
    <source>
        <dbReference type="ARBA" id="ARBA00022723"/>
    </source>
</evidence>
<evidence type="ECO:0000256" key="8">
    <source>
        <dbReference type="SAM" id="MobiDB-lite"/>
    </source>
</evidence>
<dbReference type="AlphaFoldDB" id="A0A5N7DNK0"/>
<dbReference type="PANTHER" id="PTHR31313">
    <property type="entry name" value="TY1 ENHANCER ACTIVATOR"/>
    <property type="match status" value="1"/>
</dbReference>
<dbReference type="EMBL" id="ML736745">
    <property type="protein sequence ID" value="KAE8407994.1"/>
    <property type="molecule type" value="Genomic_DNA"/>
</dbReference>
<dbReference type="PROSITE" id="PS50048">
    <property type="entry name" value="ZN2_CY6_FUNGAL_2"/>
    <property type="match status" value="1"/>
</dbReference>
<dbReference type="PANTHER" id="PTHR31313:SF81">
    <property type="entry name" value="TY1 ENHANCER ACTIVATOR"/>
    <property type="match status" value="1"/>
</dbReference>
<keyword evidence="2" id="KW-0479">Metal-binding</keyword>
<feature type="region of interest" description="Disordered" evidence="8">
    <location>
        <begin position="1"/>
        <end position="44"/>
    </location>
</feature>
<dbReference type="GO" id="GO:0008270">
    <property type="term" value="F:zinc ion binding"/>
    <property type="evidence" value="ECO:0007669"/>
    <property type="project" value="InterPro"/>
</dbReference>
<evidence type="ECO:0000256" key="3">
    <source>
        <dbReference type="ARBA" id="ARBA00022833"/>
    </source>
</evidence>
<evidence type="ECO:0000313" key="11">
    <source>
        <dbReference type="Proteomes" id="UP000325579"/>
    </source>
</evidence>
<keyword evidence="11" id="KW-1185">Reference proteome</keyword>